<comment type="function">
    <text evidence="10">Mannosyltransferase that operates in the biosynthetic pathway of dolichol-linked oligosaccharides, the glycan precursors employed in protein asparagine (N)-glycosylation. The assembly of dolichol-linked oligosaccharides begins on the cytosolic side of the endoplasmic reticulum membrane and finishes in its lumen. The sequential addition of sugars to dolichol pyrophosphate produces dolichol-linked oligosaccharides containing fourteen sugars, including two GlcNAcs, nine mannoses and three glucoses. Once assembled, the oligosaccharide is transferred from the lipid to nascent proteins by oligosaccharyltransferases. In the lumen of the endoplasmic reticulum, adds the eighth mannose residue in an alpha-1,6 linkage onto Man(7)GlcNAc(2)-PP-dolichol to produce Man(8)GlcNAc(2)-PP-dolichol.</text>
</comment>
<evidence type="ECO:0000256" key="1">
    <source>
        <dbReference type="ARBA" id="ARBA00004477"/>
    </source>
</evidence>
<evidence type="ECO:0000256" key="5">
    <source>
        <dbReference type="ARBA" id="ARBA00022679"/>
    </source>
</evidence>
<dbReference type="Proteomes" id="UP001558652">
    <property type="component" value="Unassembled WGS sequence"/>
</dbReference>
<feature type="transmembrane region" description="Helical" evidence="12">
    <location>
        <begin position="337"/>
        <end position="361"/>
    </location>
</feature>
<keyword evidence="16" id="KW-1185">Reference proteome</keyword>
<evidence type="ECO:0000256" key="13">
    <source>
        <dbReference type="SAM" id="MobiDB-lite"/>
    </source>
</evidence>
<evidence type="ECO:0000256" key="3">
    <source>
        <dbReference type="ARBA" id="ARBA00007063"/>
    </source>
</evidence>
<keyword evidence="7 12" id="KW-0256">Endoplasmic reticulum</keyword>
<organism evidence="15 16">
    <name type="scientific">Ranatra chinensis</name>
    <dbReference type="NCBI Taxonomy" id="642074"/>
    <lineage>
        <taxon>Eukaryota</taxon>
        <taxon>Metazoa</taxon>
        <taxon>Ecdysozoa</taxon>
        <taxon>Arthropoda</taxon>
        <taxon>Hexapoda</taxon>
        <taxon>Insecta</taxon>
        <taxon>Pterygota</taxon>
        <taxon>Neoptera</taxon>
        <taxon>Paraneoptera</taxon>
        <taxon>Hemiptera</taxon>
        <taxon>Heteroptera</taxon>
        <taxon>Panheteroptera</taxon>
        <taxon>Nepomorpha</taxon>
        <taxon>Nepidae</taxon>
        <taxon>Ranatrinae</taxon>
        <taxon>Ranatra</taxon>
    </lineage>
</organism>
<dbReference type="GO" id="GO:0005789">
    <property type="term" value="C:endoplasmic reticulum membrane"/>
    <property type="evidence" value="ECO:0007669"/>
    <property type="project" value="UniProtKB-SubCell"/>
</dbReference>
<reference evidence="15 16" key="1">
    <citation type="submission" date="2024-07" db="EMBL/GenBank/DDBJ databases">
        <title>Chromosome-level genome assembly of the water stick insect Ranatra chinensis (Heteroptera: Nepidae).</title>
        <authorList>
            <person name="Liu X."/>
        </authorList>
    </citation>
    <scope>NUCLEOTIDE SEQUENCE [LARGE SCALE GENOMIC DNA]</scope>
    <source>
        <strain evidence="15">Cailab_2021Rc</strain>
        <tissue evidence="15">Muscle</tissue>
    </source>
</reference>
<dbReference type="PANTHER" id="PTHR22760:SF1">
    <property type="entry name" value="DOL-P-MAN:MAN(7)GLCNAC(2)-PP-DOL ALPHA-1,6-MANNOSYLTRANSFERASE"/>
    <property type="match status" value="1"/>
</dbReference>
<dbReference type="GO" id="GO:0052917">
    <property type="term" value="F:dol-P-Man:Man(7)GlcNAc(2)-PP-Dol alpha-1,6-mannosyltransferase activity"/>
    <property type="evidence" value="ECO:0007669"/>
    <property type="project" value="UniProtKB-EC"/>
</dbReference>
<feature type="transmembrane region" description="Helical" evidence="12">
    <location>
        <begin position="305"/>
        <end position="325"/>
    </location>
</feature>
<feature type="transmembrane region" description="Helical" evidence="12">
    <location>
        <begin position="284"/>
        <end position="299"/>
    </location>
</feature>
<evidence type="ECO:0000256" key="8">
    <source>
        <dbReference type="ARBA" id="ARBA00022989"/>
    </source>
</evidence>
<evidence type="ECO:0000256" key="2">
    <source>
        <dbReference type="ARBA" id="ARBA00004922"/>
    </source>
</evidence>
<keyword evidence="6 12" id="KW-0812">Transmembrane</keyword>
<dbReference type="InterPro" id="IPR005599">
    <property type="entry name" value="GPI_mannosylTrfase"/>
</dbReference>
<feature type="transmembrane region" description="Helical" evidence="12">
    <location>
        <begin position="164"/>
        <end position="189"/>
    </location>
</feature>
<evidence type="ECO:0000256" key="7">
    <source>
        <dbReference type="ARBA" id="ARBA00022824"/>
    </source>
</evidence>
<feature type="region of interest" description="Disordered" evidence="13">
    <location>
        <begin position="675"/>
        <end position="694"/>
    </location>
</feature>
<evidence type="ECO:0000256" key="12">
    <source>
        <dbReference type="RuleBase" id="RU363075"/>
    </source>
</evidence>
<keyword evidence="9 12" id="KW-0472">Membrane</keyword>
<feature type="transmembrane region" description="Helical" evidence="12">
    <location>
        <begin position="143"/>
        <end position="158"/>
    </location>
</feature>
<evidence type="ECO:0000313" key="15">
    <source>
        <dbReference type="EMBL" id="KAL1110299.1"/>
    </source>
</evidence>
<comment type="subcellular location">
    <subcellularLocation>
        <location evidence="1 12">Endoplasmic reticulum membrane</location>
        <topology evidence="1 12">Multi-pass membrane protein</topology>
    </subcellularLocation>
</comment>
<evidence type="ECO:0000256" key="11">
    <source>
        <dbReference type="ARBA" id="ARBA00048899"/>
    </source>
</evidence>
<evidence type="ECO:0000256" key="14">
    <source>
        <dbReference type="SAM" id="SignalP"/>
    </source>
</evidence>
<feature type="transmembrane region" description="Helical" evidence="12">
    <location>
        <begin position="201"/>
        <end position="224"/>
    </location>
</feature>
<dbReference type="EMBL" id="JBFDAA010000023">
    <property type="protein sequence ID" value="KAL1110299.1"/>
    <property type="molecule type" value="Genomic_DNA"/>
</dbReference>
<feature type="signal peptide" evidence="14">
    <location>
        <begin position="1"/>
        <end position="22"/>
    </location>
</feature>
<name>A0ABD0YBL1_9HEMI</name>
<dbReference type="PANTHER" id="PTHR22760">
    <property type="entry name" value="GLYCOSYLTRANSFERASE"/>
    <property type="match status" value="1"/>
</dbReference>
<evidence type="ECO:0000256" key="6">
    <source>
        <dbReference type="ARBA" id="ARBA00022692"/>
    </source>
</evidence>
<evidence type="ECO:0000256" key="4">
    <source>
        <dbReference type="ARBA" id="ARBA00022676"/>
    </source>
</evidence>
<keyword evidence="14" id="KW-0732">Signal</keyword>
<dbReference type="AlphaFoldDB" id="A0ABD0YBL1"/>
<gene>
    <name evidence="15" type="ORF">AAG570_008376</name>
</gene>
<accession>A0ABD0YBL1</accession>
<comment type="pathway">
    <text evidence="2">Protein modification; protein glycosylation.</text>
</comment>
<dbReference type="Pfam" id="PF03901">
    <property type="entry name" value="Glyco_transf_22"/>
    <property type="match status" value="1"/>
</dbReference>
<proteinExistence type="inferred from homology"/>
<comment type="caution">
    <text evidence="15">The sequence shown here is derived from an EMBL/GenBank/DDBJ whole genome shotgun (WGS) entry which is preliminary data.</text>
</comment>
<dbReference type="EC" id="2.4.1.-" evidence="12"/>
<keyword evidence="4 12" id="KW-0328">Glycosyltransferase</keyword>
<feature type="transmembrane region" description="Helical" evidence="12">
    <location>
        <begin position="254"/>
        <end position="277"/>
    </location>
</feature>
<keyword evidence="8 12" id="KW-1133">Transmembrane helix</keyword>
<sequence>MDHGLLWFVAAIHLFCCPYTKVEESFNLQATHDILYHGANLSRYDHFEFPGVVPRTFIGPLLLSFLVSPFYVALEFFNMAGFSKFVGQYLVRASLGASVLYAFGKLRQTIHHVFGPDTAFWFVTLTISQYHFMFYLSRTLPNIMALPLVLLALNYWIRGKRTHFIWFSAGAIIIFRSELAVFLGSILLFELYNKRIGPIRILQVGIPAGMSALCATVVVDSIMWNRLVWPEGEVFWFNSVLNKSSQWGTSPFLWYWYSALPRALGLSVLLVPVGAFFDSRVKRLLLPCIIFISLFSFLPHKELRFIIYTFPVFNVAAATACNNIWMGRHKSLMRWLFSIYAGGHIAGNAVLTLVLLAVAHYNYPGGHALASLHKIESQQSAVHVHIDNLSAQTGVSRFTQLYDNWIYNKTEHLIPGSEDMFLFTHLLVEAKSKYSQNLKPYSSSHDILDVISGFSYISFNYNSFVPIRIKKKPMIFILKRINILPVLTDKADDDNRSKSEKFEEKVLPDIEKSKKIKSSGPVRENIKTIIKKYKDEDLTEPIPFEQLKDENITSVIMENVEKTVDSQHFIQNSTGNLTTDNKKINISEQKVVNFTLDSNSQHVKGTVKNEVKKSNTKKSKPPEKEIKIEPIDQSVDNSPIIDESVLSQTNKLVIETENKNILKADTIDTLHESIPENKEIHVEPSDHSLLKEPK</sequence>
<protein>
    <recommendedName>
        <fullName evidence="12">Mannosyltransferase</fullName>
        <ecNumber evidence="12">2.4.1.-</ecNumber>
    </recommendedName>
</protein>
<comment type="similarity">
    <text evidence="3 12">Belongs to the glycosyltransferase 22 family.</text>
</comment>
<evidence type="ECO:0000256" key="9">
    <source>
        <dbReference type="ARBA" id="ARBA00023136"/>
    </source>
</evidence>
<evidence type="ECO:0000313" key="16">
    <source>
        <dbReference type="Proteomes" id="UP001558652"/>
    </source>
</evidence>
<comment type="catalytic activity">
    <reaction evidence="11">
        <text>an alpha-D-Man-(1-&gt;2)-alpha-D-Man-(1-&gt;2)-alpha-D-Man-(1-&gt;3)-[alpha-D-Man-(1-&gt;2)-alpha-D-Man-(1-&gt;3)-alpha-D-Man-(1-&gt;6)]-beta-D-Man-(1-&gt;4)-beta-D-GlcNAc-(1-&gt;4)-alpha-D-GlcNAc-diphospho-di-trans,poly-cis-dolichol + a di-trans,poly-cis-dolichyl beta-D-mannosyl phosphate = an alpha-D-Man-(1-&gt;2)-alpha-D-Man-(1-&gt;2)-alpha-D-Man-(1-&gt;3)-[alpha-D-Man-(1-&gt;2)-alpha-D-Man-(1-&gt;3)-[alpha-D-Man-(1-&gt;6)]-alpha-D-Man-(1-&gt;6)]-beta-D-Man-(1-&gt;4)-beta-D-GlcNAc-(1-&gt;4)-alpha-D-GlcNAc-diphospho-di-trans,poly-cis-dolichol + a di-trans,poly-cis-dolichyl phosphate + H(+)</text>
        <dbReference type="Rhea" id="RHEA:29535"/>
        <dbReference type="Rhea" id="RHEA-COMP:19498"/>
        <dbReference type="Rhea" id="RHEA-COMP:19501"/>
        <dbReference type="Rhea" id="RHEA-COMP:19518"/>
        <dbReference type="Rhea" id="RHEA-COMP:19519"/>
        <dbReference type="ChEBI" id="CHEBI:15378"/>
        <dbReference type="ChEBI" id="CHEBI:57683"/>
        <dbReference type="ChEBI" id="CHEBI:58211"/>
        <dbReference type="ChEBI" id="CHEBI:132517"/>
        <dbReference type="ChEBI" id="CHEBI:132519"/>
        <dbReference type="EC" id="2.4.1.260"/>
    </reaction>
    <physiologicalReaction direction="left-to-right" evidence="11">
        <dbReference type="Rhea" id="RHEA:29536"/>
    </physiologicalReaction>
</comment>
<feature type="chain" id="PRO_5044813424" description="Mannosyltransferase" evidence="14">
    <location>
        <begin position="23"/>
        <end position="694"/>
    </location>
</feature>
<evidence type="ECO:0000256" key="10">
    <source>
        <dbReference type="ARBA" id="ARBA00044721"/>
    </source>
</evidence>
<keyword evidence="5" id="KW-0808">Transferase</keyword>
<feature type="transmembrane region" description="Helical" evidence="12">
    <location>
        <begin position="57"/>
        <end position="77"/>
    </location>
</feature>